<evidence type="ECO:0000313" key="2">
    <source>
        <dbReference type="EMBL" id="XBH05722.1"/>
    </source>
</evidence>
<organism evidence="2">
    <name type="scientific">Singulisphaera sp. Ch08</name>
    <dbReference type="NCBI Taxonomy" id="3120278"/>
    <lineage>
        <taxon>Bacteria</taxon>
        <taxon>Pseudomonadati</taxon>
        <taxon>Planctomycetota</taxon>
        <taxon>Planctomycetia</taxon>
        <taxon>Isosphaerales</taxon>
        <taxon>Isosphaeraceae</taxon>
        <taxon>Singulisphaera</taxon>
    </lineage>
</organism>
<sequence length="211" mass="21289">MAYDTPTRTCNPTQVHPQRSPGKQVRLPVKLVASTVYPAGSLLGETGTPGTFGLTITITNVSLTSNVATVTTKGPHGLKVGDSTVAVTAVTATTINGTGLTVLSVPTPTTFTYAKTASNVSSAADTGTVVRNAGTSTPKCVLPAACSTDANGVAYLNDSANDEDGTYVPAPYFTGEFKASEIPNLDAVALAAMPGAKLLAGTITTGLVKIA</sequence>
<reference evidence="2" key="1">
    <citation type="submission" date="2024-05" db="EMBL/GenBank/DDBJ databases">
        <title>Planctomycetes of the genus Singulisphaera possess chitinolytic capabilities.</title>
        <authorList>
            <person name="Ivanova A."/>
        </authorList>
    </citation>
    <scope>NUCLEOTIDE SEQUENCE</scope>
    <source>
        <strain evidence="2">Ch08T</strain>
    </source>
</reference>
<evidence type="ECO:0000256" key="1">
    <source>
        <dbReference type="SAM" id="MobiDB-lite"/>
    </source>
</evidence>
<dbReference type="EMBL" id="CP155447">
    <property type="protein sequence ID" value="XBH05722.1"/>
    <property type="molecule type" value="Genomic_DNA"/>
</dbReference>
<dbReference type="InterPro" id="IPR023366">
    <property type="entry name" value="ATP_synth_asu-like_sf"/>
</dbReference>
<gene>
    <name evidence="2" type="ORF">V5E97_06775</name>
</gene>
<proteinExistence type="predicted"/>
<dbReference type="AlphaFoldDB" id="A0AAU7CJN7"/>
<name>A0AAU7CJN7_9BACT</name>
<accession>A0AAU7CJN7</accession>
<dbReference type="Gene3D" id="2.40.30.20">
    <property type="match status" value="1"/>
</dbReference>
<feature type="region of interest" description="Disordered" evidence="1">
    <location>
        <begin position="1"/>
        <end position="24"/>
    </location>
</feature>
<protein>
    <submittedName>
        <fullName evidence="2">Uncharacterized protein</fullName>
    </submittedName>
</protein>
<dbReference type="RefSeq" id="WP_406698571.1">
    <property type="nucleotide sequence ID" value="NZ_CP155447.1"/>
</dbReference>
<feature type="compositionally biased region" description="Polar residues" evidence="1">
    <location>
        <begin position="1"/>
        <end position="17"/>
    </location>
</feature>